<gene>
    <name evidence="2" type="ORF">CCAP1982_LOCUS283</name>
</gene>
<evidence type="ECO:0000313" key="2">
    <source>
        <dbReference type="EMBL" id="CAD6991353.1"/>
    </source>
</evidence>
<feature type="region of interest" description="Disordered" evidence="1">
    <location>
        <begin position="35"/>
        <end position="70"/>
    </location>
</feature>
<keyword evidence="3" id="KW-1185">Reference proteome</keyword>
<dbReference type="AlphaFoldDB" id="A0A811U1J1"/>
<dbReference type="EMBL" id="CAJHJT010000001">
    <property type="protein sequence ID" value="CAD6991353.1"/>
    <property type="molecule type" value="Genomic_DNA"/>
</dbReference>
<feature type="compositionally biased region" description="Low complexity" evidence="1">
    <location>
        <begin position="45"/>
        <end position="54"/>
    </location>
</feature>
<proteinExistence type="predicted"/>
<organism evidence="2 3">
    <name type="scientific">Ceratitis capitata</name>
    <name type="common">Mediterranean fruit fly</name>
    <name type="synonym">Tephritis capitata</name>
    <dbReference type="NCBI Taxonomy" id="7213"/>
    <lineage>
        <taxon>Eukaryota</taxon>
        <taxon>Metazoa</taxon>
        <taxon>Ecdysozoa</taxon>
        <taxon>Arthropoda</taxon>
        <taxon>Hexapoda</taxon>
        <taxon>Insecta</taxon>
        <taxon>Pterygota</taxon>
        <taxon>Neoptera</taxon>
        <taxon>Endopterygota</taxon>
        <taxon>Diptera</taxon>
        <taxon>Brachycera</taxon>
        <taxon>Muscomorpha</taxon>
        <taxon>Tephritoidea</taxon>
        <taxon>Tephritidae</taxon>
        <taxon>Ceratitis</taxon>
        <taxon>Ceratitis</taxon>
    </lineage>
</organism>
<reference evidence="2" key="1">
    <citation type="submission" date="2020-11" db="EMBL/GenBank/DDBJ databases">
        <authorList>
            <person name="Whitehead M."/>
        </authorList>
    </citation>
    <scope>NUCLEOTIDE SEQUENCE</scope>
    <source>
        <strain evidence="2">EGII</strain>
    </source>
</reference>
<evidence type="ECO:0000256" key="1">
    <source>
        <dbReference type="SAM" id="MobiDB-lite"/>
    </source>
</evidence>
<comment type="caution">
    <text evidence="2">The sequence shown here is derived from an EMBL/GenBank/DDBJ whole genome shotgun (WGS) entry which is preliminary data.</text>
</comment>
<protein>
    <submittedName>
        <fullName evidence="2">(Mediterranean fruit fly) hypothetical protein</fullName>
    </submittedName>
</protein>
<evidence type="ECO:0000313" key="3">
    <source>
        <dbReference type="Proteomes" id="UP000606786"/>
    </source>
</evidence>
<name>A0A811U1J1_CERCA</name>
<sequence>MNKIKPITEVESEKRVNCRRREVDVRRNTLYLLDENKGQDKDCKNNYTHNNNKPNEYRPPAQPIRGTTSA</sequence>
<feature type="compositionally biased region" description="Basic and acidic residues" evidence="1">
    <location>
        <begin position="35"/>
        <end position="44"/>
    </location>
</feature>
<dbReference type="Proteomes" id="UP000606786">
    <property type="component" value="Unassembled WGS sequence"/>
</dbReference>
<accession>A0A811U1J1</accession>